<proteinExistence type="predicted"/>
<dbReference type="EMBL" id="CM023472">
    <property type="protein sequence ID" value="KAH7959944.1"/>
    <property type="molecule type" value="Genomic_DNA"/>
</dbReference>
<keyword evidence="2" id="KW-1185">Reference proteome</keyword>
<protein>
    <submittedName>
        <fullName evidence="1">Uncharacterized protein</fullName>
    </submittedName>
</protein>
<gene>
    <name evidence="1" type="ORF">HPB49_015301</name>
</gene>
<organism evidence="1 2">
    <name type="scientific">Dermacentor silvarum</name>
    <name type="common">Tick</name>
    <dbReference type="NCBI Taxonomy" id="543639"/>
    <lineage>
        <taxon>Eukaryota</taxon>
        <taxon>Metazoa</taxon>
        <taxon>Ecdysozoa</taxon>
        <taxon>Arthropoda</taxon>
        <taxon>Chelicerata</taxon>
        <taxon>Arachnida</taxon>
        <taxon>Acari</taxon>
        <taxon>Parasitiformes</taxon>
        <taxon>Ixodida</taxon>
        <taxon>Ixodoidea</taxon>
        <taxon>Ixodidae</taxon>
        <taxon>Rhipicephalinae</taxon>
        <taxon>Dermacentor</taxon>
    </lineage>
</organism>
<name>A0ACB8D642_DERSI</name>
<comment type="caution">
    <text evidence="1">The sequence shown here is derived from an EMBL/GenBank/DDBJ whole genome shotgun (WGS) entry which is preliminary data.</text>
</comment>
<evidence type="ECO:0000313" key="1">
    <source>
        <dbReference type="EMBL" id="KAH7959944.1"/>
    </source>
</evidence>
<accession>A0ACB8D642</accession>
<evidence type="ECO:0000313" key="2">
    <source>
        <dbReference type="Proteomes" id="UP000821865"/>
    </source>
</evidence>
<reference evidence="1" key="1">
    <citation type="submission" date="2020-05" db="EMBL/GenBank/DDBJ databases">
        <title>Large-scale comparative analyses of tick genomes elucidate their genetic diversity and vector capacities.</title>
        <authorList>
            <person name="Jia N."/>
            <person name="Wang J."/>
            <person name="Shi W."/>
            <person name="Du L."/>
            <person name="Sun Y."/>
            <person name="Zhan W."/>
            <person name="Jiang J."/>
            <person name="Wang Q."/>
            <person name="Zhang B."/>
            <person name="Ji P."/>
            <person name="Sakyi L.B."/>
            <person name="Cui X."/>
            <person name="Yuan T."/>
            <person name="Jiang B."/>
            <person name="Yang W."/>
            <person name="Lam T.T.-Y."/>
            <person name="Chang Q."/>
            <person name="Ding S."/>
            <person name="Wang X."/>
            <person name="Zhu J."/>
            <person name="Ruan X."/>
            <person name="Zhao L."/>
            <person name="Wei J."/>
            <person name="Que T."/>
            <person name="Du C."/>
            <person name="Cheng J."/>
            <person name="Dai P."/>
            <person name="Han X."/>
            <person name="Huang E."/>
            <person name="Gao Y."/>
            <person name="Liu J."/>
            <person name="Shao H."/>
            <person name="Ye R."/>
            <person name="Li L."/>
            <person name="Wei W."/>
            <person name="Wang X."/>
            <person name="Wang C."/>
            <person name="Yang T."/>
            <person name="Huo Q."/>
            <person name="Li W."/>
            <person name="Guo W."/>
            <person name="Chen H."/>
            <person name="Zhou L."/>
            <person name="Ni X."/>
            <person name="Tian J."/>
            <person name="Zhou Y."/>
            <person name="Sheng Y."/>
            <person name="Liu T."/>
            <person name="Pan Y."/>
            <person name="Xia L."/>
            <person name="Li J."/>
            <person name="Zhao F."/>
            <person name="Cao W."/>
        </authorList>
    </citation>
    <scope>NUCLEOTIDE SEQUENCE</scope>
    <source>
        <strain evidence="1">Dsil-2018</strain>
    </source>
</reference>
<sequence>MRNFEAVEAVQRNRGLLRRIEWRSLSLPGSYDSCYFLPGGSRPDERADAFQRHDVRYRAHAGQQPKRPVPPADSGECVSRVCLWNRNYLFRSSFSKPSPCEDFYEHACADFRNSPGGFAQQPYPRWSTGQLLLDFDMFFMRFLAIKGRQPRPIESNFLVQAMWVHQKCMTASGKGDALLAWTKILDVLGITGWPLLKFGGDLVKLVSSGDRYLMLQTLYRVILLRSAHQHGPSQIILKRPLTYLERYVSRSRPATAKRYQDIIVRALSLFGNKTVGDVAGRQILRLEEALQNLTYLDSKHVEYPLNNLTLYEFGLGSDIDHFDTQLAACSVLLEKMYRYGVGIAAKLTSNREFANVYRTHHDDQLAALFNKMRVTIRDMLQSRRSWFSQDDIATAQRKLENMTFVFGTQDNFVQYEDYRRTPTLALKSNESVLETVFAIFSHASSIYWSALGNGAGGNVTAAYDNAYTASVFEWGSEYQPTNNLVFAPNGLVGFLSTISSTIPFQLYPAVVAPLLKASLQALLRSNSLFDDRMLPRKWWSAESVGAYENVTQCLRRQYEAAENASSASNATSWAPSRFSVARLEEDFLDNAVLWPLYELYEQALIEYNATRLYYALPFVHVSTREMFFYNYAWLFCDKAIASSRKLQQSLGMSPAKLRLNVALSNFPPFLKTFSCMAKKQQRCEVWKQFA</sequence>
<dbReference type="Proteomes" id="UP000821865">
    <property type="component" value="Chromosome 3"/>
</dbReference>